<dbReference type="SUPFAM" id="SSF103481">
    <property type="entry name" value="Multidrug resistance efflux transporter EmrE"/>
    <property type="match status" value="1"/>
</dbReference>
<keyword evidence="4 7" id="KW-0812">Transmembrane</keyword>
<keyword evidence="6 8" id="KW-0472">Membrane</keyword>
<dbReference type="InterPro" id="IPR037185">
    <property type="entry name" value="EmrE-like"/>
</dbReference>
<organism evidence="9 10">
    <name type="scientific">Paeniglutamicibacter antarcticus</name>
    <dbReference type="NCBI Taxonomy" id="494023"/>
    <lineage>
        <taxon>Bacteria</taxon>
        <taxon>Bacillati</taxon>
        <taxon>Actinomycetota</taxon>
        <taxon>Actinomycetes</taxon>
        <taxon>Micrococcales</taxon>
        <taxon>Micrococcaceae</taxon>
        <taxon>Paeniglutamicibacter</taxon>
    </lineage>
</organism>
<name>A0ABP9TJ35_9MICC</name>
<protein>
    <submittedName>
        <fullName evidence="9">Multidrug efflux SMR transporter</fullName>
    </submittedName>
</protein>
<reference evidence="10" key="1">
    <citation type="journal article" date="2019" name="Int. J. Syst. Evol. Microbiol.">
        <title>The Global Catalogue of Microorganisms (GCM) 10K type strain sequencing project: providing services to taxonomists for standard genome sequencing and annotation.</title>
        <authorList>
            <consortium name="The Broad Institute Genomics Platform"/>
            <consortium name="The Broad Institute Genome Sequencing Center for Infectious Disease"/>
            <person name="Wu L."/>
            <person name="Ma J."/>
        </authorList>
    </citation>
    <scope>NUCLEOTIDE SEQUENCE [LARGE SCALE GENOMIC DNA]</scope>
    <source>
        <strain evidence="10">JCM 18952</strain>
    </source>
</reference>
<evidence type="ECO:0000256" key="3">
    <source>
        <dbReference type="ARBA" id="ARBA00022475"/>
    </source>
</evidence>
<evidence type="ECO:0000256" key="1">
    <source>
        <dbReference type="ARBA" id="ARBA00004651"/>
    </source>
</evidence>
<dbReference type="Proteomes" id="UP001501257">
    <property type="component" value="Unassembled WGS sequence"/>
</dbReference>
<comment type="caution">
    <text evidence="9">The sequence shown here is derived from an EMBL/GenBank/DDBJ whole genome shotgun (WGS) entry which is preliminary data.</text>
</comment>
<evidence type="ECO:0000256" key="8">
    <source>
        <dbReference type="SAM" id="Phobius"/>
    </source>
</evidence>
<feature type="transmembrane region" description="Helical" evidence="8">
    <location>
        <begin position="28"/>
        <end position="49"/>
    </location>
</feature>
<evidence type="ECO:0000256" key="7">
    <source>
        <dbReference type="RuleBase" id="RU003942"/>
    </source>
</evidence>
<evidence type="ECO:0000256" key="4">
    <source>
        <dbReference type="ARBA" id="ARBA00022692"/>
    </source>
</evidence>
<keyword evidence="5 8" id="KW-1133">Transmembrane helix</keyword>
<dbReference type="InterPro" id="IPR045324">
    <property type="entry name" value="Small_multidrug_res"/>
</dbReference>
<evidence type="ECO:0000256" key="2">
    <source>
        <dbReference type="ARBA" id="ARBA00022448"/>
    </source>
</evidence>
<gene>
    <name evidence="9" type="ORF">GCM10025778_06890</name>
</gene>
<accession>A0ABP9TJ35</accession>
<comment type="subcellular location">
    <subcellularLocation>
        <location evidence="1 7">Cell membrane</location>
        <topology evidence="1 7">Multi-pass membrane protein</topology>
    </subcellularLocation>
</comment>
<comment type="similarity">
    <text evidence="7">Belongs to the drug/metabolite transporter (DMT) superfamily. Small multidrug resistance (SMR) (TC 2.A.7.1) family.</text>
</comment>
<sequence length="120" mass="12740">MNKWFLLGTAITLEVIATLSLKAALDQPWFYLSVVLGYAGAFTALFLAMRAGLGLGVAYGIWGALGVALTALFAMLLFDESLTSVMLLGLGVIIAGVILVEFGSQQAQRNQGRGNPERMS</sequence>
<dbReference type="EMBL" id="BAABLK010000013">
    <property type="protein sequence ID" value="GAA5226158.1"/>
    <property type="molecule type" value="Genomic_DNA"/>
</dbReference>
<dbReference type="RefSeq" id="WP_210101045.1">
    <property type="nucleotide sequence ID" value="NZ_BAABLK010000013.1"/>
</dbReference>
<feature type="transmembrane region" description="Helical" evidence="8">
    <location>
        <begin position="84"/>
        <end position="103"/>
    </location>
</feature>
<dbReference type="InterPro" id="IPR000390">
    <property type="entry name" value="Small_drug/metabolite_transptr"/>
</dbReference>
<evidence type="ECO:0000256" key="5">
    <source>
        <dbReference type="ARBA" id="ARBA00022989"/>
    </source>
</evidence>
<keyword evidence="10" id="KW-1185">Reference proteome</keyword>
<proteinExistence type="inferred from homology"/>
<evidence type="ECO:0000313" key="10">
    <source>
        <dbReference type="Proteomes" id="UP001501257"/>
    </source>
</evidence>
<feature type="transmembrane region" description="Helical" evidence="8">
    <location>
        <begin position="56"/>
        <end position="78"/>
    </location>
</feature>
<evidence type="ECO:0000313" key="9">
    <source>
        <dbReference type="EMBL" id="GAA5226158.1"/>
    </source>
</evidence>
<dbReference type="PANTHER" id="PTHR30561">
    <property type="entry name" value="SMR FAMILY PROTON-DEPENDENT DRUG EFFLUX TRANSPORTER SUGE"/>
    <property type="match status" value="1"/>
</dbReference>
<dbReference type="Gene3D" id="1.10.3730.20">
    <property type="match status" value="1"/>
</dbReference>
<dbReference type="Pfam" id="PF00893">
    <property type="entry name" value="Multi_Drug_Res"/>
    <property type="match status" value="1"/>
</dbReference>
<evidence type="ECO:0000256" key="6">
    <source>
        <dbReference type="ARBA" id="ARBA00023136"/>
    </source>
</evidence>
<keyword evidence="3" id="KW-1003">Cell membrane</keyword>
<keyword evidence="2" id="KW-0813">Transport</keyword>
<dbReference type="PANTHER" id="PTHR30561:SF1">
    <property type="entry name" value="MULTIDRUG TRANSPORTER EMRE"/>
    <property type="match status" value="1"/>
</dbReference>